<accession>A0A0E9QYE8</accession>
<name>A0A0E9QYE8_ANGAN</name>
<evidence type="ECO:0000313" key="1">
    <source>
        <dbReference type="EMBL" id="JAH21255.1"/>
    </source>
</evidence>
<sequence length="43" mass="5180">MYFNENNCTLEFPPLLCIVFACRLQFEFQSSVMFWGCVIFFFP</sequence>
<organism evidence="1">
    <name type="scientific">Anguilla anguilla</name>
    <name type="common">European freshwater eel</name>
    <name type="synonym">Muraena anguilla</name>
    <dbReference type="NCBI Taxonomy" id="7936"/>
    <lineage>
        <taxon>Eukaryota</taxon>
        <taxon>Metazoa</taxon>
        <taxon>Chordata</taxon>
        <taxon>Craniata</taxon>
        <taxon>Vertebrata</taxon>
        <taxon>Euteleostomi</taxon>
        <taxon>Actinopterygii</taxon>
        <taxon>Neopterygii</taxon>
        <taxon>Teleostei</taxon>
        <taxon>Anguilliformes</taxon>
        <taxon>Anguillidae</taxon>
        <taxon>Anguilla</taxon>
    </lineage>
</organism>
<reference evidence="1" key="1">
    <citation type="submission" date="2014-11" db="EMBL/GenBank/DDBJ databases">
        <authorList>
            <person name="Amaro Gonzalez C."/>
        </authorList>
    </citation>
    <scope>NUCLEOTIDE SEQUENCE</scope>
</reference>
<dbReference type="EMBL" id="GBXM01087322">
    <property type="protein sequence ID" value="JAH21255.1"/>
    <property type="molecule type" value="Transcribed_RNA"/>
</dbReference>
<dbReference type="AlphaFoldDB" id="A0A0E9QYE8"/>
<protein>
    <submittedName>
        <fullName evidence="1">Uncharacterized protein</fullName>
    </submittedName>
</protein>
<reference evidence="1" key="2">
    <citation type="journal article" date="2015" name="Fish Shellfish Immunol.">
        <title>Early steps in the European eel (Anguilla anguilla)-Vibrio vulnificus interaction in the gills: Role of the RtxA13 toxin.</title>
        <authorList>
            <person name="Callol A."/>
            <person name="Pajuelo D."/>
            <person name="Ebbesson L."/>
            <person name="Teles M."/>
            <person name="MacKenzie S."/>
            <person name="Amaro C."/>
        </authorList>
    </citation>
    <scope>NUCLEOTIDE SEQUENCE</scope>
</reference>
<proteinExistence type="predicted"/>